<comment type="caution">
    <text evidence="5">The sequence shown here is derived from an EMBL/GenBank/DDBJ whole genome shotgun (WGS) entry which is preliminary data.</text>
</comment>
<sequence>MPPKMPSKKKSGTRENSPTPTSTTPPGIGGVGWDLADPVATANGIVDKKARNLEKRKNKLITLKQSIETGAKLTPDQEDAVSKLGEVNIQLEMVKDLQKQFAAVTTEYQKLRKRQQKLEKQQQKDAEKDNMRKVLGYSFGVYHLLDSIDEVAKEHFAAGSNGAVQLTDSELGNLDSLYRLLAPSRAGNPSYRSDLLLASDHFLLLFEQSAKAVIGTNCIHFLTFPFLPLTLDISLTLTPYPPDKELYELLQKVEACEYFDKPHDDEEEDEEDDEEEEEEEEEEEVVEREPEVSRDDHVTAQPVAEVTPVDHVTYDGGYQGNQPRGGERDLASGGSGYIAQPYMPASVPSPTFPGLEGGGQQATGTDDGFSFMHDSEVTRPVPTATVQPTHVSSLPPSLPPSQSINSAHLHQPQPQYSYNRPPQSNTSPDIKGVKVIDGE</sequence>
<gene>
    <name evidence="5" type="ORF">GBAR_LOCUS15874</name>
</gene>
<protein>
    <submittedName>
        <fullName evidence="5">Caprin-1</fullName>
    </submittedName>
</protein>
<dbReference type="AlphaFoldDB" id="A0AA35WT13"/>
<feature type="compositionally biased region" description="Basic and acidic residues" evidence="3">
    <location>
        <begin position="287"/>
        <end position="298"/>
    </location>
</feature>
<dbReference type="GO" id="GO:0005737">
    <property type="term" value="C:cytoplasm"/>
    <property type="evidence" value="ECO:0007669"/>
    <property type="project" value="TreeGrafter"/>
</dbReference>
<dbReference type="Pfam" id="PF18293">
    <property type="entry name" value="Caprin-1_dimer"/>
    <property type="match status" value="1"/>
</dbReference>
<evidence type="ECO:0000256" key="3">
    <source>
        <dbReference type="SAM" id="MobiDB-lite"/>
    </source>
</evidence>
<comment type="similarity">
    <text evidence="1">Belongs to the caprin family.</text>
</comment>
<dbReference type="PANTHER" id="PTHR22922:SF19">
    <property type="entry name" value="CAPRIN HOMOLOG"/>
    <property type="match status" value="1"/>
</dbReference>
<feature type="compositionally biased region" description="Acidic residues" evidence="3">
    <location>
        <begin position="265"/>
        <end position="286"/>
    </location>
</feature>
<organism evidence="5 6">
    <name type="scientific">Geodia barretti</name>
    <name type="common">Barrett's horny sponge</name>
    <dbReference type="NCBI Taxonomy" id="519541"/>
    <lineage>
        <taxon>Eukaryota</taxon>
        <taxon>Metazoa</taxon>
        <taxon>Porifera</taxon>
        <taxon>Demospongiae</taxon>
        <taxon>Heteroscleromorpha</taxon>
        <taxon>Tetractinellida</taxon>
        <taxon>Astrophorina</taxon>
        <taxon>Geodiidae</taxon>
        <taxon>Geodia</taxon>
    </lineage>
</organism>
<proteinExistence type="inferred from homology"/>
<feature type="domain" description="Caprin-1 dimerization" evidence="4">
    <location>
        <begin position="118"/>
        <end position="217"/>
    </location>
</feature>
<dbReference type="InterPro" id="IPR028816">
    <property type="entry name" value="Caprin"/>
</dbReference>
<feature type="compositionally biased region" description="Low complexity" evidence="3">
    <location>
        <begin position="17"/>
        <end position="26"/>
    </location>
</feature>
<evidence type="ECO:0000313" key="5">
    <source>
        <dbReference type="EMBL" id="CAI8027881.1"/>
    </source>
</evidence>
<feature type="region of interest" description="Disordered" evidence="3">
    <location>
        <begin position="261"/>
        <end position="439"/>
    </location>
</feature>
<accession>A0AA35WT13</accession>
<evidence type="ECO:0000256" key="2">
    <source>
        <dbReference type="SAM" id="Coils"/>
    </source>
</evidence>
<feature type="region of interest" description="Disordered" evidence="3">
    <location>
        <begin position="1"/>
        <end position="35"/>
    </location>
</feature>
<dbReference type="InterPro" id="IPR041637">
    <property type="entry name" value="Caprin-1_dimer"/>
</dbReference>
<feature type="compositionally biased region" description="Basic residues" evidence="3">
    <location>
        <begin position="1"/>
        <end position="11"/>
    </location>
</feature>
<reference evidence="5" key="1">
    <citation type="submission" date="2023-03" db="EMBL/GenBank/DDBJ databases">
        <authorList>
            <person name="Steffen K."/>
            <person name="Cardenas P."/>
        </authorList>
    </citation>
    <scope>NUCLEOTIDE SEQUENCE</scope>
</reference>
<dbReference type="Proteomes" id="UP001174909">
    <property type="component" value="Unassembled WGS sequence"/>
</dbReference>
<keyword evidence="2" id="KW-0175">Coiled coil</keyword>
<evidence type="ECO:0000256" key="1">
    <source>
        <dbReference type="ARBA" id="ARBA00007950"/>
    </source>
</evidence>
<dbReference type="GO" id="GO:0003723">
    <property type="term" value="F:RNA binding"/>
    <property type="evidence" value="ECO:0007669"/>
    <property type="project" value="TreeGrafter"/>
</dbReference>
<dbReference type="PANTHER" id="PTHR22922">
    <property type="entry name" value="GPI-ANCHORED PROTEIN P137"/>
    <property type="match status" value="1"/>
</dbReference>
<evidence type="ECO:0000259" key="4">
    <source>
        <dbReference type="Pfam" id="PF18293"/>
    </source>
</evidence>
<feature type="compositionally biased region" description="Polar residues" evidence="3">
    <location>
        <begin position="402"/>
        <end position="428"/>
    </location>
</feature>
<dbReference type="EMBL" id="CASHTH010002303">
    <property type="protein sequence ID" value="CAI8027881.1"/>
    <property type="molecule type" value="Genomic_DNA"/>
</dbReference>
<evidence type="ECO:0000313" key="6">
    <source>
        <dbReference type="Proteomes" id="UP001174909"/>
    </source>
</evidence>
<keyword evidence="6" id="KW-1185">Reference proteome</keyword>
<name>A0AA35WT13_GEOBA</name>
<feature type="coiled-coil region" evidence="2">
    <location>
        <begin position="94"/>
        <end position="128"/>
    </location>
</feature>